<dbReference type="AlphaFoldDB" id="C6HGB6"/>
<organism evidence="2 3">
    <name type="scientific">Ajellomyces capsulatus (strain H143)</name>
    <name type="common">Darling's disease fungus</name>
    <name type="synonym">Histoplasma capsulatum</name>
    <dbReference type="NCBI Taxonomy" id="544712"/>
    <lineage>
        <taxon>Eukaryota</taxon>
        <taxon>Fungi</taxon>
        <taxon>Dikarya</taxon>
        <taxon>Ascomycota</taxon>
        <taxon>Pezizomycotina</taxon>
        <taxon>Eurotiomycetes</taxon>
        <taxon>Eurotiomycetidae</taxon>
        <taxon>Onygenales</taxon>
        <taxon>Ajellomycetaceae</taxon>
        <taxon>Histoplasma</taxon>
    </lineage>
</organism>
<name>C6HGB6_AJECH</name>
<sequence length="216" mass="23395">MTDEQIISCVCDTLWLLEQLGMAGAAELLNRVKASESNPLFSSIVIDTNMSVSEAESILFVSSVNSNIAGSERLCEEQASSDEATDFSSTPLKVPSNENLQSVSSSELVTGLPTLPSNSPLPATQISKKNNCCRLESMQSKITKMTHTDMKKSLTKYSQVGKQSEFAGLEELSVMTSSSLAMNTLYGLSDPDLQQALELGEELIRDGLTDYQSFCI</sequence>
<proteinExistence type="predicted"/>
<feature type="compositionally biased region" description="Polar residues" evidence="1">
    <location>
        <begin position="86"/>
        <end position="99"/>
    </location>
</feature>
<evidence type="ECO:0000313" key="3">
    <source>
        <dbReference type="Proteomes" id="UP000002624"/>
    </source>
</evidence>
<dbReference type="Proteomes" id="UP000002624">
    <property type="component" value="Unassembled WGS sequence"/>
</dbReference>
<dbReference type="EMBL" id="GG692425">
    <property type="protein sequence ID" value="EER40867.1"/>
    <property type="molecule type" value="Genomic_DNA"/>
</dbReference>
<accession>C6HGB6</accession>
<feature type="region of interest" description="Disordered" evidence="1">
    <location>
        <begin position="79"/>
        <end position="99"/>
    </location>
</feature>
<reference evidence="3" key="1">
    <citation type="submission" date="2009-05" db="EMBL/GenBank/DDBJ databases">
        <title>The genome sequence of Ajellomyces capsulatus strain H143.</title>
        <authorList>
            <person name="Champion M."/>
            <person name="Cuomo C.A."/>
            <person name="Ma L.-J."/>
            <person name="Henn M.R."/>
            <person name="Sil A."/>
            <person name="Goldman B."/>
            <person name="Young S.K."/>
            <person name="Kodira C.D."/>
            <person name="Zeng Q."/>
            <person name="Koehrsen M."/>
            <person name="Alvarado L."/>
            <person name="Berlin A.M."/>
            <person name="Borenstein D."/>
            <person name="Chen Z."/>
            <person name="Engels R."/>
            <person name="Freedman E."/>
            <person name="Gellesch M."/>
            <person name="Goldberg J."/>
            <person name="Griggs A."/>
            <person name="Gujja S."/>
            <person name="Heiman D.I."/>
            <person name="Hepburn T.A."/>
            <person name="Howarth C."/>
            <person name="Jen D."/>
            <person name="Larson L."/>
            <person name="Lewis B."/>
            <person name="Mehta T."/>
            <person name="Park D."/>
            <person name="Pearson M."/>
            <person name="Roberts A."/>
            <person name="Saif S."/>
            <person name="Shea T.D."/>
            <person name="Shenoy N."/>
            <person name="Sisk P."/>
            <person name="Stolte C."/>
            <person name="Sykes S."/>
            <person name="Walk T."/>
            <person name="White J."/>
            <person name="Yandava C."/>
            <person name="Klein B."/>
            <person name="McEwen J.G."/>
            <person name="Puccia R."/>
            <person name="Goldman G.H."/>
            <person name="Felipe M.S."/>
            <person name="Nino-Vega G."/>
            <person name="San-Blas G."/>
            <person name="Taylor J.W."/>
            <person name="Mendoza L."/>
            <person name="Galagan J.E."/>
            <person name="Nusbaum C."/>
            <person name="Birren B.W."/>
        </authorList>
    </citation>
    <scope>NUCLEOTIDE SEQUENCE [LARGE SCALE GENOMIC DNA]</scope>
    <source>
        <strain evidence="3">H143</strain>
    </source>
</reference>
<evidence type="ECO:0000256" key="1">
    <source>
        <dbReference type="SAM" id="MobiDB-lite"/>
    </source>
</evidence>
<dbReference type="HOGENOM" id="CLU_1277314_0_0_1"/>
<evidence type="ECO:0000313" key="2">
    <source>
        <dbReference type="EMBL" id="EER40867.1"/>
    </source>
</evidence>
<gene>
    <name evidence="2" type="ORF">HCDG_05456</name>
</gene>
<dbReference type="OMA" id="NCCRLES"/>
<dbReference type="VEuPathDB" id="FungiDB:HCDG_05456"/>
<protein>
    <submittedName>
        <fullName evidence="2">Uncharacterized protein</fullName>
    </submittedName>
</protein>